<feature type="transmembrane region" description="Helical" evidence="2">
    <location>
        <begin position="6"/>
        <end position="27"/>
    </location>
</feature>
<keyword evidence="2" id="KW-0472">Membrane</keyword>
<dbReference type="EMBL" id="JACHXF010000006">
    <property type="protein sequence ID" value="MBB3095614.1"/>
    <property type="molecule type" value="Genomic_DNA"/>
</dbReference>
<organism evidence="3 4">
    <name type="scientific">Actinoplanes campanulatus</name>
    <dbReference type="NCBI Taxonomy" id="113559"/>
    <lineage>
        <taxon>Bacteria</taxon>
        <taxon>Bacillati</taxon>
        <taxon>Actinomycetota</taxon>
        <taxon>Actinomycetes</taxon>
        <taxon>Micromonosporales</taxon>
        <taxon>Micromonosporaceae</taxon>
        <taxon>Actinoplanes</taxon>
    </lineage>
</organism>
<keyword evidence="2" id="KW-0812">Transmembrane</keyword>
<sequence>MTRRRFWTVTAFLTGSLLLAAWTVFLLRLGLDRADKASSVASAVLTLVFGVAGVWLALASRPQPSPPEPSGQTQINTAKDQGKVYGVQHGNMIIGDAPRPPDGR</sequence>
<evidence type="ECO:0000313" key="4">
    <source>
        <dbReference type="Proteomes" id="UP000590749"/>
    </source>
</evidence>
<evidence type="ECO:0000256" key="1">
    <source>
        <dbReference type="SAM" id="MobiDB-lite"/>
    </source>
</evidence>
<dbReference type="AlphaFoldDB" id="A0A7W5AGN7"/>
<reference evidence="3 4" key="1">
    <citation type="submission" date="2020-08" db="EMBL/GenBank/DDBJ databases">
        <title>Genomic Encyclopedia of Type Strains, Phase III (KMG-III): the genomes of soil and plant-associated and newly described type strains.</title>
        <authorList>
            <person name="Whitman W."/>
        </authorList>
    </citation>
    <scope>NUCLEOTIDE SEQUENCE [LARGE SCALE GENOMIC DNA]</scope>
    <source>
        <strain evidence="3 4">CECT 3287</strain>
    </source>
</reference>
<evidence type="ECO:0000256" key="2">
    <source>
        <dbReference type="SAM" id="Phobius"/>
    </source>
</evidence>
<keyword evidence="2" id="KW-1133">Transmembrane helix</keyword>
<feature type="compositionally biased region" description="Polar residues" evidence="1">
    <location>
        <begin position="70"/>
        <end position="79"/>
    </location>
</feature>
<keyword evidence="4" id="KW-1185">Reference proteome</keyword>
<evidence type="ECO:0000313" key="3">
    <source>
        <dbReference type="EMBL" id="MBB3095614.1"/>
    </source>
</evidence>
<dbReference type="Proteomes" id="UP000590749">
    <property type="component" value="Unassembled WGS sequence"/>
</dbReference>
<accession>A0A7W5AGN7</accession>
<gene>
    <name evidence="3" type="ORF">FHR83_003284</name>
</gene>
<proteinExistence type="predicted"/>
<name>A0A7W5AGN7_9ACTN</name>
<dbReference type="RefSeq" id="WP_183220479.1">
    <property type="nucleotide sequence ID" value="NZ_BMPW01000004.1"/>
</dbReference>
<comment type="caution">
    <text evidence="3">The sequence shown here is derived from an EMBL/GenBank/DDBJ whole genome shotgun (WGS) entry which is preliminary data.</text>
</comment>
<feature type="transmembrane region" description="Helical" evidence="2">
    <location>
        <begin position="39"/>
        <end position="58"/>
    </location>
</feature>
<protein>
    <submittedName>
        <fullName evidence="3">Uncharacterized protein</fullName>
    </submittedName>
</protein>
<feature type="region of interest" description="Disordered" evidence="1">
    <location>
        <begin position="62"/>
        <end position="81"/>
    </location>
</feature>